<dbReference type="PROSITE" id="PS50011">
    <property type="entry name" value="PROTEIN_KINASE_DOM"/>
    <property type="match status" value="1"/>
</dbReference>
<feature type="region of interest" description="Disordered" evidence="5">
    <location>
        <begin position="1"/>
        <end position="20"/>
    </location>
</feature>
<keyword evidence="1" id="KW-0808">Transferase</keyword>
<dbReference type="Gene3D" id="1.10.510.10">
    <property type="entry name" value="Transferase(Phosphotransferase) domain 1"/>
    <property type="match status" value="1"/>
</dbReference>
<feature type="domain" description="Protein kinase" evidence="6">
    <location>
        <begin position="69"/>
        <end position="387"/>
    </location>
</feature>
<dbReference type="EMBL" id="NJEU01000079">
    <property type="protein sequence ID" value="PHH82071.1"/>
    <property type="molecule type" value="Genomic_DNA"/>
</dbReference>
<keyword evidence="3" id="KW-0418">Kinase</keyword>
<feature type="compositionally biased region" description="Low complexity" evidence="5">
    <location>
        <begin position="505"/>
        <end position="514"/>
    </location>
</feature>
<reference evidence="7 8" key="1">
    <citation type="submission" date="2017-06" db="EMBL/GenBank/DDBJ databases">
        <title>Ant-infecting Ophiocordyceps genomes reveal a high diversity of potential behavioral manipulation genes and a possible major role for enterotoxins.</title>
        <authorList>
            <person name="De Bekker C."/>
            <person name="Evans H.C."/>
            <person name="Brachmann A."/>
            <person name="Hughes D.P."/>
        </authorList>
    </citation>
    <scope>NUCLEOTIDE SEQUENCE [LARGE SCALE GENOMIC DNA]</scope>
    <source>
        <strain evidence="7 8">1348a</strain>
    </source>
</reference>
<dbReference type="GO" id="GO:0004674">
    <property type="term" value="F:protein serine/threonine kinase activity"/>
    <property type="evidence" value="ECO:0007669"/>
    <property type="project" value="TreeGrafter"/>
</dbReference>
<protein>
    <recommendedName>
        <fullName evidence="6">Protein kinase domain-containing protein</fullName>
    </recommendedName>
</protein>
<feature type="compositionally biased region" description="Low complexity" evidence="5">
    <location>
        <begin position="607"/>
        <end position="620"/>
    </location>
</feature>
<evidence type="ECO:0000313" key="7">
    <source>
        <dbReference type="EMBL" id="PHH82071.1"/>
    </source>
</evidence>
<evidence type="ECO:0000313" key="8">
    <source>
        <dbReference type="Proteomes" id="UP000224854"/>
    </source>
</evidence>
<dbReference type="Pfam" id="PF00069">
    <property type="entry name" value="Pkinase"/>
    <property type="match status" value="1"/>
</dbReference>
<evidence type="ECO:0000259" key="6">
    <source>
        <dbReference type="PROSITE" id="PS50011"/>
    </source>
</evidence>
<organism evidence="7 8">
    <name type="scientific">Ophiocordyceps australis</name>
    <dbReference type="NCBI Taxonomy" id="1399860"/>
    <lineage>
        <taxon>Eukaryota</taxon>
        <taxon>Fungi</taxon>
        <taxon>Dikarya</taxon>
        <taxon>Ascomycota</taxon>
        <taxon>Pezizomycotina</taxon>
        <taxon>Sordariomycetes</taxon>
        <taxon>Hypocreomycetidae</taxon>
        <taxon>Hypocreales</taxon>
        <taxon>Ophiocordycipitaceae</taxon>
        <taxon>Ophiocordyceps</taxon>
    </lineage>
</organism>
<proteinExistence type="predicted"/>
<dbReference type="OrthoDB" id="248923at2759"/>
<evidence type="ECO:0000256" key="5">
    <source>
        <dbReference type="SAM" id="MobiDB-lite"/>
    </source>
</evidence>
<feature type="compositionally biased region" description="Polar residues" evidence="5">
    <location>
        <begin position="493"/>
        <end position="504"/>
    </location>
</feature>
<dbReference type="PANTHER" id="PTHR43671">
    <property type="entry name" value="SERINE/THREONINE-PROTEIN KINASE NEK"/>
    <property type="match status" value="1"/>
</dbReference>
<sequence>MGDGPFGSGWTTVGHKMSTPSQSLGRVWQIEQELRQRDAISAWDRDDDWPGVSRPPSRTFDAKRFDGSLIELGDLGIGAFGSVDKIQHQGVALARKRITRTRGLTLNDLRQEALTMRKLDHSHVVKLVATYAPRPFELCLLIWPAALCSLSSLLQDIECLRLGNGDRKDIVQRLSGLHLTDHDAPPSPLGAAETTIYRFLCSLIGCLARALAYCHGEGVRHLDIKPSNILLNPNRVYLADFGISQDVSDRDHSTIDGAPGTEKWRAPELHGSHGSSMQLSDIYSLGLVYLNIATVLYNARLATFEDSLRYSHSLCLEERLRVREEKVKKHLDRLSACCLATPRFALAQDGQETVRPRPLVTLIAQMLSRSPQSRPRAEKADKKLSMLGGIYQIYHSDCCKRPDQWMEDKWDEKLAALATLKAKNEQQRQRILELEGKDETYEARIENAHLAHKDHIDWLQKQLREAEDECRRLEKEKSGRKKGHGRGYHGPSHPSSRCTSQDSRANSAASNPSPVSGKTLQVPMRSAAQPWSRPAAAKSPPPRGRPGSCIETSLRPGLTRVTQVSRRPSPTESSTEYKLRSRGSGSRLPLPVTPVRSQTPALGQDQSMSESSMASSVFSRRSIETAPTPAYGSPQLQGPAADESSTDRQWTHLPAKPAMQPCLVATPQNPGFSTMPLSRRRRLGFAPDGSVDRTARPIVPTLQSTKSWADVAKSSAIGKARVTAVN</sequence>
<gene>
    <name evidence="7" type="ORF">CDD82_7066</name>
</gene>
<feature type="compositionally biased region" description="Polar residues" evidence="5">
    <location>
        <begin position="595"/>
        <end position="606"/>
    </location>
</feature>
<evidence type="ECO:0000256" key="3">
    <source>
        <dbReference type="ARBA" id="ARBA00022777"/>
    </source>
</evidence>
<dbReference type="GO" id="GO:0005524">
    <property type="term" value="F:ATP binding"/>
    <property type="evidence" value="ECO:0007669"/>
    <property type="project" value="UniProtKB-KW"/>
</dbReference>
<dbReference type="InterPro" id="IPR011009">
    <property type="entry name" value="Kinase-like_dom_sf"/>
</dbReference>
<dbReference type="PROSITE" id="PS00108">
    <property type="entry name" value="PROTEIN_KINASE_ST"/>
    <property type="match status" value="1"/>
</dbReference>
<dbReference type="Gene3D" id="3.30.200.20">
    <property type="entry name" value="Phosphorylase Kinase, domain 1"/>
    <property type="match status" value="1"/>
</dbReference>
<evidence type="ECO:0000256" key="4">
    <source>
        <dbReference type="ARBA" id="ARBA00022840"/>
    </source>
</evidence>
<dbReference type="InterPro" id="IPR000719">
    <property type="entry name" value="Prot_kinase_dom"/>
</dbReference>
<dbReference type="Proteomes" id="UP000224854">
    <property type="component" value="Unassembled WGS sequence"/>
</dbReference>
<dbReference type="SMART" id="SM00220">
    <property type="entry name" value="S_TKc"/>
    <property type="match status" value="1"/>
</dbReference>
<feature type="region of interest" description="Disordered" evidence="5">
    <location>
        <begin position="470"/>
        <end position="648"/>
    </location>
</feature>
<dbReference type="InterPro" id="IPR008271">
    <property type="entry name" value="Ser/Thr_kinase_AS"/>
</dbReference>
<evidence type="ECO:0000256" key="2">
    <source>
        <dbReference type="ARBA" id="ARBA00022741"/>
    </source>
</evidence>
<dbReference type="SUPFAM" id="SSF56112">
    <property type="entry name" value="Protein kinase-like (PK-like)"/>
    <property type="match status" value="1"/>
</dbReference>
<name>A0A2C5ZRW2_9HYPO</name>
<keyword evidence="8" id="KW-1185">Reference proteome</keyword>
<dbReference type="AlphaFoldDB" id="A0A2C5ZRW2"/>
<evidence type="ECO:0000256" key="1">
    <source>
        <dbReference type="ARBA" id="ARBA00022679"/>
    </source>
</evidence>
<keyword evidence="4" id="KW-0067">ATP-binding</keyword>
<dbReference type="PANTHER" id="PTHR43671:SF103">
    <property type="entry name" value="KINASE, PUTATIVE-RELATED"/>
    <property type="match status" value="1"/>
</dbReference>
<keyword evidence="2" id="KW-0547">Nucleotide-binding</keyword>
<dbReference type="InterPro" id="IPR050660">
    <property type="entry name" value="NEK_Ser/Thr_kinase"/>
</dbReference>
<comment type="caution">
    <text evidence="7">The sequence shown here is derived from an EMBL/GenBank/DDBJ whole genome shotgun (WGS) entry which is preliminary data.</text>
</comment>
<feature type="compositionally biased region" description="Polar residues" evidence="5">
    <location>
        <begin position="560"/>
        <end position="576"/>
    </location>
</feature>
<dbReference type="CDD" id="cd00180">
    <property type="entry name" value="PKc"/>
    <property type="match status" value="1"/>
</dbReference>
<accession>A0A2C5ZRW2</accession>
<feature type="compositionally biased region" description="Basic residues" evidence="5">
    <location>
        <begin position="478"/>
        <end position="487"/>
    </location>
</feature>